<dbReference type="PROSITE" id="PS00455">
    <property type="entry name" value="AMP_BINDING"/>
    <property type="match status" value="2"/>
</dbReference>
<dbReference type="GO" id="GO:0044550">
    <property type="term" value="P:secondary metabolite biosynthetic process"/>
    <property type="evidence" value="ECO:0007669"/>
    <property type="project" value="UniProtKB-ARBA"/>
</dbReference>
<keyword evidence="4" id="KW-0597">Phosphoprotein</keyword>
<dbReference type="GO" id="GO:0031177">
    <property type="term" value="F:phosphopantetheine binding"/>
    <property type="evidence" value="ECO:0007669"/>
    <property type="project" value="TreeGrafter"/>
</dbReference>
<dbReference type="FunFam" id="3.40.50.980:FF:000001">
    <property type="entry name" value="Non-ribosomal peptide synthetase"/>
    <property type="match status" value="2"/>
</dbReference>
<comment type="cofactor">
    <cofactor evidence="1">
        <name>pantetheine 4'-phosphate</name>
        <dbReference type="ChEBI" id="CHEBI:47942"/>
    </cofactor>
</comment>
<dbReference type="GO" id="GO:0043041">
    <property type="term" value="P:amino acid activation for nonribosomal peptide biosynthetic process"/>
    <property type="evidence" value="ECO:0007669"/>
    <property type="project" value="TreeGrafter"/>
</dbReference>
<dbReference type="PANTHER" id="PTHR45527">
    <property type="entry name" value="NONRIBOSOMAL PEPTIDE SYNTHETASE"/>
    <property type="match status" value="1"/>
</dbReference>
<feature type="domain" description="Carrier" evidence="5">
    <location>
        <begin position="968"/>
        <end position="1043"/>
    </location>
</feature>
<dbReference type="CDD" id="cd05930">
    <property type="entry name" value="A_NRPS"/>
    <property type="match status" value="1"/>
</dbReference>
<name>A0A4E0QT64_9GAMM</name>
<dbReference type="InterPro" id="IPR001242">
    <property type="entry name" value="Condensation_dom"/>
</dbReference>
<dbReference type="Gene3D" id="2.30.38.10">
    <property type="entry name" value="Luciferase, Domain 3"/>
    <property type="match status" value="2"/>
</dbReference>
<dbReference type="InterPro" id="IPR045851">
    <property type="entry name" value="AMP-bd_C_sf"/>
</dbReference>
<dbReference type="Gene3D" id="3.40.50.980">
    <property type="match status" value="4"/>
</dbReference>
<evidence type="ECO:0000313" key="7">
    <source>
        <dbReference type="Proteomes" id="UP000030428"/>
    </source>
</evidence>
<dbReference type="Proteomes" id="UP000030428">
    <property type="component" value="Unassembled WGS sequence"/>
</dbReference>
<comment type="caution">
    <text evidence="6">The sequence shown here is derived from an EMBL/GenBank/DDBJ whole genome shotgun (WGS) entry which is preliminary data.</text>
</comment>
<dbReference type="SUPFAM" id="SSF56801">
    <property type="entry name" value="Acetyl-CoA synthetase-like"/>
    <property type="match status" value="2"/>
</dbReference>
<gene>
    <name evidence="6" type="ORF">PN36_15280</name>
</gene>
<dbReference type="InterPro" id="IPR036736">
    <property type="entry name" value="ACP-like_sf"/>
</dbReference>
<dbReference type="Pfam" id="PF00668">
    <property type="entry name" value="Condensation"/>
    <property type="match status" value="3"/>
</dbReference>
<evidence type="ECO:0000256" key="3">
    <source>
        <dbReference type="ARBA" id="ARBA00022450"/>
    </source>
</evidence>
<organism evidence="6 7">
    <name type="scientific">Candidatus Thiomargarita nelsonii</name>
    <dbReference type="NCBI Taxonomy" id="1003181"/>
    <lineage>
        <taxon>Bacteria</taxon>
        <taxon>Pseudomonadati</taxon>
        <taxon>Pseudomonadota</taxon>
        <taxon>Gammaproteobacteria</taxon>
        <taxon>Thiotrichales</taxon>
        <taxon>Thiotrichaceae</taxon>
        <taxon>Thiomargarita</taxon>
    </lineage>
</organism>
<keyword evidence="7" id="KW-1185">Reference proteome</keyword>
<dbReference type="Gene3D" id="3.30.559.10">
    <property type="entry name" value="Chloramphenicol acetyltransferase-like domain"/>
    <property type="match status" value="3"/>
</dbReference>
<evidence type="ECO:0000256" key="4">
    <source>
        <dbReference type="ARBA" id="ARBA00022553"/>
    </source>
</evidence>
<dbReference type="InterPro" id="IPR009081">
    <property type="entry name" value="PP-bd_ACP"/>
</dbReference>
<evidence type="ECO:0000259" key="5">
    <source>
        <dbReference type="PROSITE" id="PS50075"/>
    </source>
</evidence>
<proteinExistence type="inferred from homology"/>
<dbReference type="Gene3D" id="3.30.300.30">
    <property type="match status" value="1"/>
</dbReference>
<dbReference type="Pfam" id="PF00550">
    <property type="entry name" value="PP-binding"/>
    <property type="match status" value="1"/>
</dbReference>
<evidence type="ECO:0000256" key="1">
    <source>
        <dbReference type="ARBA" id="ARBA00001957"/>
    </source>
</evidence>
<dbReference type="InterPro" id="IPR006162">
    <property type="entry name" value="Ppantetheine_attach_site"/>
</dbReference>
<evidence type="ECO:0000256" key="2">
    <source>
        <dbReference type="ARBA" id="ARBA00006432"/>
    </source>
</evidence>
<sequence>MKQTHYPLTSPQRQIWFDQMLHAGIPLYNIGGYVKIPGRIDPALFEQAINLLIQKHDALRTILTDTKDDDGLPLQTFMNTLSVSVPVQDFSGEDDTEQAALEWMRWQFDQPFELHDKPMFRYDLVKTADDCYYWLMQYHHLIVDGHAIALLHRSLANLYTVQGQPPELETYSYTHYISNDRAYIKSDKFEQHHRYWLEQYPSVPEQLLKPHYRSHLTDKLIGSGCEAFFMPRDVYRQLNDLAKQKKVTFLHIMLGALYVYFTRIAQRDELALGLPVLNRANAQFKQTAGLFVGVSPTLFNFGQDLHFSELIVKIQQQLKSNYRHQRFPISELNRGVGLEKTGRSALFDINLSSQKFNYDTEFNAIKSHCTVLWSTWEQTPLIIHVQDFHIQSDIKLDFVYNLAYFTQAEIQALHSRLMTILQAVLIDSSTSIGALPILTASEIQQLQTWNQTKTHYPKDKTVVTLFEQQVEKTPDNVAVVFEDEQLTYRQLNKKANQLAHHLLAHPALKAVHNPLIAICIERSLEMIIGLLGILKAGGTYVPIDPNYPIERIDYMLKDSVAPVLLTHSKLQLPEAQIICLDETDYNTQLNQNPTLQSQPNDRVYVIYTSGSTGKPKGTAIYHRGLVNLLNWYCKAINLSPNDKTLIISALGFDLTQKNLLAPLMVGASIYVPNLVQYEPSRLVDLIAQARITWINCAPSAFYPLLETSRALDWQQLSSLRWVILGGEPIQLKLLKDWLNHNKSKCALINSYGPTECTDVSSAYVVADAEVDTVPIGQPVANTRIYILDNRHRALPQGIPGELYIAGNGVARGYLNRPELTAEKFIEVELFGKKERIYKTGDLARWLPDGNLEYIGRIDNQIKIRGFRIELGEIETVLAQHDTVKDVAVIVHQTDKNKRLIAYVTVNNKQLITELRDWLKTCLPDYMVPAHLQVLKALPLTPNGKVDRQILEKRAAEENFTLETTSYVAPRTVEEKWLANIWANVLGIERVGIHDNFFELGGHSLLANQVISRIRDSFNVELSLRTLFNKPELAALAEIVKTAKSRVQFPTITIQPKDEAKILSFGQEWFWLLSQYDSQSWAHNMFYAWQLSGTLNVHILRRVACELVKHHQSLRLCFPEFQGHPTVEILSAYDPLTVSDLTNLTTAEREPQLKTEARQQSQHLFDLKTGPLFKLHLVQLAEQQYLLFMTVHHIIFDGWSSGILLAEIQQRYIAYHQQQDLHLPVPEIQYTDFAAWQRAGLQGELFKKQLDYWVNQLQYAPELLKLPTDYPRPEIQHNQGGIVNLQIPKVRLEQLNRLARQHNCSLQMVLFSSFVLLLNRYSGQNDICIGVPRVMRHQRQTENIVGLFLNMLILRTQVSPQASFADLLQQVRQRALDAYAHQDMPFEYLVNHLRPQRSTAYNPYFQIMFNLVNVPDSSELTLPELKMQPWSTGENERAISNLDIVFILQESTTGLDGAILFDKALFKTKTIESWREGFLHLLEQIVPQADAPLNRFILSHQATPRYPLTSSQREIWFDQMLHEEIPLYNIGGRVHLPGRIKPQLFKQAVNLLVQQHDTLRTLLLNERDEDGIPLQTYIESLNVEVSIHDFSNAENPEQAAQAWMQTRFKEPFELIEKPLFRYDLVKTSDDSYYWLLQYHHLIIDGWGVALLNRSLAKIYTQLVNGENPDLSRSSYTAYIDSDRNYVDSDVFEKQRQYWLEKYPAVPEPLLNPRYRARFNRELIGSGCEELYLSRKFYNKLNTLAKQHQATPFHVLLGALYIYFTRIAQRNDFAIGLPVLNRAKAQFKQTAGLFTGVSATWFKCGKNLSFAQLLRQIQKTLKANYRHQRFPLSEVNLTANLEHNRSRLFDINLSYENHDYEAEFDHINSHFTAMLHGWEQIPLMIFVRDFHAQAEVKFDFVYNLAYFTKAEIQALQNRFEMILQAVLTEPTALIQDLPILTKPEVQQLQTWNQTQTDYPKNLTIVALFEQQVAKTPDNIAVVFEKEQLSYWQLNEKANQLAHYLLTHSALKDTHNPLIAICIKRSLEMLIALLGILKAGGAYVPIDPDYPAERVAYMLKDSAAPVLLTQSQFKEQLPEMDSVIICLDETDFGAQLTDNPSQPDDLGYVIYTSGSTGKPKGVALPQQALVNLMNWQLPELSKAAITLQFTTLSFDVSFQEIFSTWLNGGQLVLVDDETRRDAKALLSYLVAQHIERLFVPFVMLQHLAEHFDINRHHDLALQNIITAGEQLRITPAIRQLFSALPQCRLHNHYGPSETHVVTALTLPDNHEQWAELPSIGQPIYNNRIYILDNHHQPLPQGIPGELCIAGDGLAHGYLNRPELTAEKFIEVELFGKKERIYKTGDLARRQSRIPRTYRQPNQIAWISHRIRRN</sequence>
<dbReference type="Pfam" id="PF13193">
    <property type="entry name" value="AMP-binding_C"/>
    <property type="match status" value="1"/>
</dbReference>
<dbReference type="CDD" id="cd19531">
    <property type="entry name" value="LCL_NRPS-like"/>
    <property type="match status" value="1"/>
</dbReference>
<keyword evidence="3" id="KW-0596">Phosphopantetheine</keyword>
<evidence type="ECO:0000313" key="6">
    <source>
        <dbReference type="EMBL" id="TGO02960.1"/>
    </source>
</evidence>
<dbReference type="PANTHER" id="PTHR45527:SF1">
    <property type="entry name" value="FATTY ACID SYNTHASE"/>
    <property type="match status" value="1"/>
</dbReference>
<dbReference type="Gene3D" id="3.30.559.30">
    <property type="entry name" value="Nonribosomal peptide synthetase, condensation domain"/>
    <property type="match status" value="3"/>
</dbReference>
<dbReference type="FunFam" id="3.30.300.30:FF:000010">
    <property type="entry name" value="Enterobactin synthetase component F"/>
    <property type="match status" value="1"/>
</dbReference>
<dbReference type="InterPro" id="IPR010071">
    <property type="entry name" value="AA_adenyl_dom"/>
</dbReference>
<dbReference type="NCBIfam" id="NF003417">
    <property type="entry name" value="PRK04813.1"/>
    <property type="match status" value="2"/>
</dbReference>
<dbReference type="InterPro" id="IPR025110">
    <property type="entry name" value="AMP-bd_C"/>
</dbReference>
<dbReference type="Gene3D" id="1.10.1200.10">
    <property type="entry name" value="ACP-like"/>
    <property type="match status" value="1"/>
</dbReference>
<reference evidence="6 7" key="1">
    <citation type="journal article" date="2016" name="Front. Microbiol.">
        <title>Single-Cell (Meta-)Genomics of a Dimorphic Candidatus Thiomargarita nelsonii Reveals Genomic Plasticity.</title>
        <authorList>
            <person name="Flood B.E."/>
            <person name="Fliss P."/>
            <person name="Jones D.S."/>
            <person name="Dick G.J."/>
            <person name="Jain S."/>
            <person name="Kaster A.K."/>
            <person name="Winkel M."/>
            <person name="Mussmann M."/>
            <person name="Bailey J."/>
        </authorList>
    </citation>
    <scope>NUCLEOTIDE SEQUENCE [LARGE SCALE GENOMIC DNA]</scope>
    <source>
        <strain evidence="6">Hydrate Ridge</strain>
    </source>
</reference>
<dbReference type="PROSITE" id="PS50075">
    <property type="entry name" value="CARRIER"/>
    <property type="match status" value="1"/>
</dbReference>
<dbReference type="FunFam" id="3.40.50.12780:FF:000012">
    <property type="entry name" value="Non-ribosomal peptide synthetase"/>
    <property type="match status" value="1"/>
</dbReference>
<dbReference type="InterPro" id="IPR000873">
    <property type="entry name" value="AMP-dep_synth/lig_dom"/>
</dbReference>
<dbReference type="InterPro" id="IPR020845">
    <property type="entry name" value="AMP-binding_CS"/>
</dbReference>
<dbReference type="GO" id="GO:0003824">
    <property type="term" value="F:catalytic activity"/>
    <property type="evidence" value="ECO:0007669"/>
    <property type="project" value="InterPro"/>
</dbReference>
<dbReference type="Pfam" id="PF00501">
    <property type="entry name" value="AMP-binding"/>
    <property type="match status" value="2"/>
</dbReference>
<dbReference type="EMBL" id="JSZA02000055">
    <property type="protein sequence ID" value="TGO02960.1"/>
    <property type="molecule type" value="Genomic_DNA"/>
</dbReference>
<comment type="similarity">
    <text evidence="2">Belongs to the ATP-dependent AMP-binding enzyme family.</text>
</comment>
<dbReference type="GO" id="GO:0005829">
    <property type="term" value="C:cytosol"/>
    <property type="evidence" value="ECO:0007669"/>
    <property type="project" value="TreeGrafter"/>
</dbReference>
<dbReference type="FunFam" id="2.30.38.10:FF:000001">
    <property type="entry name" value="Non-ribosomal peptide synthetase PvdI"/>
    <property type="match status" value="1"/>
</dbReference>
<dbReference type="SUPFAM" id="SSF47336">
    <property type="entry name" value="ACP-like"/>
    <property type="match status" value="1"/>
</dbReference>
<protein>
    <recommendedName>
        <fullName evidence="5">Carrier domain-containing protein</fullName>
    </recommendedName>
</protein>
<accession>A0A4E0QT64</accession>
<dbReference type="PROSITE" id="PS00012">
    <property type="entry name" value="PHOSPHOPANTETHEINE"/>
    <property type="match status" value="1"/>
</dbReference>
<dbReference type="SUPFAM" id="SSF52777">
    <property type="entry name" value="CoA-dependent acyltransferases"/>
    <property type="match status" value="6"/>
</dbReference>
<dbReference type="InterPro" id="IPR023213">
    <property type="entry name" value="CAT-like_dom_sf"/>
</dbReference>
<dbReference type="NCBIfam" id="TIGR01733">
    <property type="entry name" value="AA-adenyl-dom"/>
    <property type="match status" value="2"/>
</dbReference>
<dbReference type="FunFam" id="1.10.1200.10:FF:000005">
    <property type="entry name" value="Nonribosomal peptide synthetase 1"/>
    <property type="match status" value="1"/>
</dbReference>